<dbReference type="CDD" id="cd20404">
    <property type="entry name" value="Tudor_Agenet_AtEML-like"/>
    <property type="match status" value="1"/>
</dbReference>
<dbReference type="EMBL" id="NBIV01000206">
    <property type="protein sequence ID" value="PXF41606.1"/>
    <property type="molecule type" value="Genomic_DNA"/>
</dbReference>
<evidence type="ECO:0000256" key="2">
    <source>
        <dbReference type="ARBA" id="ARBA00023242"/>
    </source>
</evidence>
<evidence type="ECO:0000256" key="1">
    <source>
        <dbReference type="ARBA" id="ARBA00004123"/>
    </source>
</evidence>
<keyword evidence="2" id="KW-0539">Nucleus</keyword>
<comment type="caution">
    <text evidence="5">The sequence shown here is derived from an EMBL/GenBank/DDBJ whole genome shotgun (WGS) entry which is preliminary data.</text>
</comment>
<dbReference type="GO" id="GO:0006281">
    <property type="term" value="P:DNA repair"/>
    <property type="evidence" value="ECO:0007669"/>
    <property type="project" value="TreeGrafter"/>
</dbReference>
<accession>A0A2V3IHN8</accession>
<feature type="compositionally biased region" description="Polar residues" evidence="3">
    <location>
        <begin position="306"/>
        <end position="321"/>
    </location>
</feature>
<evidence type="ECO:0000313" key="5">
    <source>
        <dbReference type="EMBL" id="PXF41606.1"/>
    </source>
</evidence>
<evidence type="ECO:0000313" key="6">
    <source>
        <dbReference type="Proteomes" id="UP000247409"/>
    </source>
</evidence>
<dbReference type="PANTHER" id="PTHR12663">
    <property type="entry name" value="ANDROGEN INDUCED INHIBITOR OF PROLIFERATION AS3 / PDS5-RELATED"/>
    <property type="match status" value="1"/>
</dbReference>
<dbReference type="InterPro" id="IPR039776">
    <property type="entry name" value="Pds5"/>
</dbReference>
<dbReference type="Gene3D" id="2.30.30.140">
    <property type="match status" value="1"/>
</dbReference>
<keyword evidence="6" id="KW-1185">Reference proteome</keyword>
<dbReference type="GO" id="GO:0000785">
    <property type="term" value="C:chromatin"/>
    <property type="evidence" value="ECO:0007669"/>
    <property type="project" value="TreeGrafter"/>
</dbReference>
<name>A0A2V3IHN8_9FLOR</name>
<dbReference type="OrthoDB" id="413361at2759"/>
<dbReference type="Proteomes" id="UP000247409">
    <property type="component" value="Unassembled WGS sequence"/>
</dbReference>
<dbReference type="STRING" id="448386.A0A2V3IHN8"/>
<dbReference type="GO" id="GO:0005634">
    <property type="term" value="C:nucleus"/>
    <property type="evidence" value="ECO:0007669"/>
    <property type="project" value="UniProtKB-SubCell"/>
</dbReference>
<dbReference type="GO" id="GO:0007064">
    <property type="term" value="P:mitotic sister chromatid cohesion"/>
    <property type="evidence" value="ECO:0007669"/>
    <property type="project" value="InterPro"/>
</dbReference>
<feature type="compositionally biased region" description="Polar residues" evidence="3">
    <location>
        <begin position="388"/>
        <end position="397"/>
    </location>
</feature>
<feature type="region of interest" description="Disordered" evidence="3">
    <location>
        <begin position="382"/>
        <end position="421"/>
    </location>
</feature>
<sequence>MEAHSRYSAGLIVPNTSMAHAISALETVWISPFWISPAVLFDPAFHNDPLPTYLNSLGIHPRPIPPQRHNKNVLESKHKVIRDISERLKHASSSTTPTQLPLLIQQSLRICNDLYGNDLLSAYELAKGFTRPVISMAATIIVPDEIVKAHQALVTKRKLTLILRSKATTEMPLSVGDMVQVFVKHQNQKRGHWFSAKPVLSYDLASRTVTVLGANGRKLFAAIKDTRPAVSKDELAATIQDALDGMHFSVQMAIDDTVDIASDDGTNTANQYAQPPPPDDEEDETPATVTCPASDTPAQLPPTPSSAPSTEQSLSKPTISTAGPDHPSVGASIEIYWPLDKVYYPRTVTRFTARSNKHTIRYDDGGKDVTDLKLHTWRYTGATDRDTVPNSGPTATESEYVESPEQETTAPVSSSEFQLSPGQDLVRTEEQTVAEFFDILGSKEFMLHQAQGMPPFVTENAYSKEEIAFKKTVREVPVSQIPDDANFIRSHVFYKIKRCDDDSFVLKSRIAPHGNEDKGKHALKTDSATCPPVGIHILFSIASIRQWVLAKIDFKSAFLQTGFATREVCMVQPRECTSRYRFYWLLLTAAYGFVNASAKWQQLSDNLLRSLGFLQLVWVPQLFYRLQEEALTCVTVKVVEDVLFAAPRHVVEDIISLIQQDFQLGTIVFAPGTFQFYGLTVTQYDEYSVTVHGEDKFQSFEPFPIDRTRRRKVDEPLNQLKLRAFWSLNSSIGWLSIAASPFCAIASSLLQQKGPYVAVKHLVSQFNVLCNLKKRGTCARYHRPPANSYPVSLLAFADASRTLDHGQLGFVTGLLFGEFTEGSVFHPISWS</sequence>
<dbReference type="PANTHER" id="PTHR12663:SF0">
    <property type="entry name" value="PRECOCIOUS DISSOCIATION OF SISTERS 5, ISOFORM A"/>
    <property type="match status" value="1"/>
</dbReference>
<feature type="domain" description="Reverse transcriptase Ty1/copia-type" evidence="4">
    <location>
        <begin position="479"/>
        <end position="683"/>
    </location>
</feature>
<evidence type="ECO:0000256" key="3">
    <source>
        <dbReference type="SAM" id="MobiDB-lite"/>
    </source>
</evidence>
<comment type="subcellular location">
    <subcellularLocation>
        <location evidence="1">Nucleus</location>
    </subcellularLocation>
</comment>
<dbReference type="AlphaFoldDB" id="A0A2V3IHN8"/>
<protein>
    <recommendedName>
        <fullName evidence="4">Reverse transcriptase Ty1/copia-type domain-containing protein</fullName>
    </recommendedName>
</protein>
<dbReference type="Pfam" id="PF07727">
    <property type="entry name" value="RVT_2"/>
    <property type="match status" value="1"/>
</dbReference>
<evidence type="ECO:0000259" key="4">
    <source>
        <dbReference type="Pfam" id="PF07727"/>
    </source>
</evidence>
<reference evidence="5 6" key="1">
    <citation type="journal article" date="2018" name="Mol. Biol. Evol.">
        <title>Analysis of the draft genome of the red seaweed Gracilariopsis chorda provides insights into genome size evolution in Rhodophyta.</title>
        <authorList>
            <person name="Lee J."/>
            <person name="Yang E.C."/>
            <person name="Graf L."/>
            <person name="Yang J.H."/>
            <person name="Qiu H."/>
            <person name="Zel Zion U."/>
            <person name="Chan C.X."/>
            <person name="Stephens T.G."/>
            <person name="Weber A.P.M."/>
            <person name="Boo G.H."/>
            <person name="Boo S.M."/>
            <person name="Kim K.M."/>
            <person name="Shin Y."/>
            <person name="Jung M."/>
            <person name="Lee S.J."/>
            <person name="Yim H.S."/>
            <person name="Lee J.H."/>
            <person name="Bhattacharya D."/>
            <person name="Yoon H.S."/>
        </authorList>
    </citation>
    <scope>NUCLEOTIDE SEQUENCE [LARGE SCALE GENOMIC DNA]</scope>
    <source>
        <strain evidence="5 6">SKKU-2015</strain>
        <tissue evidence="5">Whole body</tissue>
    </source>
</reference>
<proteinExistence type="predicted"/>
<organism evidence="5 6">
    <name type="scientific">Gracilariopsis chorda</name>
    <dbReference type="NCBI Taxonomy" id="448386"/>
    <lineage>
        <taxon>Eukaryota</taxon>
        <taxon>Rhodophyta</taxon>
        <taxon>Florideophyceae</taxon>
        <taxon>Rhodymeniophycidae</taxon>
        <taxon>Gracilariales</taxon>
        <taxon>Gracilariaceae</taxon>
        <taxon>Gracilariopsis</taxon>
    </lineage>
</organism>
<dbReference type="InterPro" id="IPR013103">
    <property type="entry name" value="RVT_2"/>
</dbReference>
<feature type="compositionally biased region" description="Polar residues" evidence="3">
    <location>
        <begin position="406"/>
        <end position="421"/>
    </location>
</feature>
<feature type="region of interest" description="Disordered" evidence="3">
    <location>
        <begin position="260"/>
        <end position="326"/>
    </location>
</feature>
<feature type="compositionally biased region" description="Polar residues" evidence="3">
    <location>
        <begin position="287"/>
        <end position="297"/>
    </location>
</feature>
<gene>
    <name evidence="5" type="ORF">BWQ96_08672</name>
</gene>
<feature type="compositionally biased region" description="Polar residues" evidence="3">
    <location>
        <begin position="264"/>
        <end position="273"/>
    </location>
</feature>